<organism evidence="1 2">
    <name type="scientific">Paraburkholderia ribeironis</name>
    <dbReference type="NCBI Taxonomy" id="1247936"/>
    <lineage>
        <taxon>Bacteria</taxon>
        <taxon>Pseudomonadati</taxon>
        <taxon>Pseudomonadota</taxon>
        <taxon>Betaproteobacteria</taxon>
        <taxon>Burkholderiales</taxon>
        <taxon>Burkholderiaceae</taxon>
        <taxon>Paraburkholderia</taxon>
    </lineage>
</organism>
<reference evidence="1 2" key="1">
    <citation type="submission" date="2016-12" db="EMBL/GenBank/DDBJ databases">
        <authorList>
            <person name="Song W.-J."/>
            <person name="Kurnit D.M."/>
        </authorList>
    </citation>
    <scope>NUCLEOTIDE SEQUENCE [LARGE SCALE GENOMIC DNA]</scope>
    <source>
        <strain evidence="1 2">STM7296</strain>
    </source>
</reference>
<gene>
    <name evidence="1" type="ORF">BN2475_340010</name>
</gene>
<dbReference type="STRING" id="1247936.BN2475_340010"/>
<evidence type="ECO:0000313" key="2">
    <source>
        <dbReference type="Proteomes" id="UP000187012"/>
    </source>
</evidence>
<name>A0A1N7S3M4_9BURK</name>
<dbReference type="Proteomes" id="UP000187012">
    <property type="component" value="Unassembled WGS sequence"/>
</dbReference>
<proteinExistence type="predicted"/>
<keyword evidence="2" id="KW-1185">Reference proteome</keyword>
<evidence type="ECO:0000313" key="1">
    <source>
        <dbReference type="EMBL" id="SIT41961.1"/>
    </source>
</evidence>
<sequence>MCKSSGPHSPPRGDALLTGLLQPSVKRLASTRNKLLKTMAIGLSGALPYFASVPTVRHSARPPCDPGHMTGPSA</sequence>
<accession>A0A1N7S3M4</accession>
<protein>
    <submittedName>
        <fullName evidence="1">Uncharacterized protein</fullName>
    </submittedName>
</protein>
<dbReference type="AlphaFoldDB" id="A0A1N7S3M4"/>
<dbReference type="EMBL" id="CYGX02000034">
    <property type="protein sequence ID" value="SIT41961.1"/>
    <property type="molecule type" value="Genomic_DNA"/>
</dbReference>